<gene>
    <name evidence="1" type="ORF">LPSE_00015</name>
</gene>
<keyword evidence="2" id="KW-1185">Reference proteome</keyword>
<reference evidence="1 2" key="1">
    <citation type="submission" date="2016-12" db="EMBL/GenBank/DDBJ databases">
        <title>Complete Genome Sequence of Salmonella enterica Serovar Enteritidis Bacteriophage LPSE1, Isolated in China.</title>
        <authorList>
            <person name="Huang C."/>
            <person name="Dong X."/>
            <person name="Shi J."/>
            <person name="Li Z."/>
            <person name="Chen D."/>
            <person name="Li J."/>
            <person name="Wang X."/>
        </authorList>
    </citation>
    <scope>NUCLEOTIDE SEQUENCE [LARGE SCALE GENOMIC DNA]</scope>
</reference>
<evidence type="ECO:0000313" key="1">
    <source>
        <dbReference type="EMBL" id="APU02978.1"/>
    </source>
</evidence>
<evidence type="ECO:0000313" key="2">
    <source>
        <dbReference type="Proteomes" id="UP000223589"/>
    </source>
</evidence>
<dbReference type="EMBL" id="KY379853">
    <property type="protein sequence ID" value="APU02978.1"/>
    <property type="molecule type" value="Genomic_DNA"/>
</dbReference>
<sequence>MREAFERWAVVEGLPVNKGLKKDYLVYETLNNAVQHDYYIVPDDGRKPFWNHYDKYVTHRMPVPAAPEV</sequence>
<name>A0A1L7DRS8_9CAUD</name>
<protein>
    <submittedName>
        <fullName evidence="1">Uncharacterized protein</fullName>
    </submittedName>
</protein>
<accession>A0A1L7DRS8</accession>
<organism evidence="1 2">
    <name type="scientific">Salmonella phage LPSE1</name>
    <dbReference type="NCBI Taxonomy" id="1929963"/>
    <lineage>
        <taxon>Viruses</taxon>
        <taxon>Duplodnaviria</taxon>
        <taxon>Heunggongvirae</taxon>
        <taxon>Uroviricota</taxon>
        <taxon>Caudoviricetes</taxon>
        <taxon>Sarkviridae</taxon>
        <taxon>Guernseyvirinae</taxon>
        <taxon>Jerseyvirus</taxon>
        <taxon>Jerseyvirus LPSE1</taxon>
    </lineage>
</organism>
<proteinExistence type="predicted"/>
<dbReference type="Proteomes" id="UP000223589">
    <property type="component" value="Segment"/>
</dbReference>